<keyword evidence="4 9" id="KW-0689">Ribosomal protein</keyword>
<dbReference type="OrthoDB" id="6618793at2759"/>
<evidence type="ECO:0000256" key="3">
    <source>
        <dbReference type="ARBA" id="ARBA00022946"/>
    </source>
</evidence>
<dbReference type="InterPro" id="IPR052473">
    <property type="entry name" value="mtLSU_mL53"/>
</dbReference>
<gene>
    <name evidence="9" type="ORF">CINCED_3A002463</name>
</gene>
<keyword evidence="3" id="KW-0809">Transit peptide</keyword>
<evidence type="ECO:0000256" key="6">
    <source>
        <dbReference type="ARBA" id="ARBA00023274"/>
    </source>
</evidence>
<dbReference type="GO" id="GO:0005762">
    <property type="term" value="C:mitochondrial large ribosomal subunit"/>
    <property type="evidence" value="ECO:0007669"/>
    <property type="project" value="TreeGrafter"/>
</dbReference>
<dbReference type="Pfam" id="PF10780">
    <property type="entry name" value="MRP_L53"/>
    <property type="match status" value="1"/>
</dbReference>
<sequence>MSLPFSGSKSKSTGVVSAIKKQSLLLNLKPVKKVLIKFDPFAQNAVTARNFMYYLLSPKVINTNPLCLVRTEVENNRSEPTVEASLVNGESVLFKCNNLTVLEIFQQFNKHITPLAPKEELVVSTTKIDKKKGKR</sequence>
<comment type="subcellular location">
    <subcellularLocation>
        <location evidence="1">Mitochondrion</location>
    </subcellularLocation>
</comment>
<evidence type="ECO:0000256" key="2">
    <source>
        <dbReference type="ARBA" id="ARBA00005557"/>
    </source>
</evidence>
<evidence type="ECO:0000256" key="1">
    <source>
        <dbReference type="ARBA" id="ARBA00004173"/>
    </source>
</evidence>
<reference evidence="9 10" key="1">
    <citation type="submission" date="2019-08" db="EMBL/GenBank/DDBJ databases">
        <authorList>
            <person name="Alioto T."/>
            <person name="Alioto T."/>
            <person name="Gomez Garrido J."/>
        </authorList>
    </citation>
    <scope>NUCLEOTIDE SEQUENCE [LARGE SCALE GENOMIC DNA]</scope>
</reference>
<dbReference type="Proteomes" id="UP000325440">
    <property type="component" value="Unassembled WGS sequence"/>
</dbReference>
<protein>
    <recommendedName>
        <fullName evidence="7">Large ribosomal subunit protein mL53</fullName>
    </recommendedName>
    <alternativeName>
        <fullName evidence="8">39S ribosomal protein L53, mitochondrial</fullName>
    </alternativeName>
</protein>
<evidence type="ECO:0000256" key="4">
    <source>
        <dbReference type="ARBA" id="ARBA00022980"/>
    </source>
</evidence>
<evidence type="ECO:0000256" key="8">
    <source>
        <dbReference type="ARBA" id="ARBA00042721"/>
    </source>
</evidence>
<dbReference type="InterPro" id="IPR019716">
    <property type="entry name" value="Ribosomal_mL53"/>
</dbReference>
<dbReference type="PANTHER" id="PTHR33618">
    <property type="entry name" value="39S RIBOSOMAL PROTEIN L53, MITOCHONDRIAL"/>
    <property type="match status" value="1"/>
</dbReference>
<evidence type="ECO:0000256" key="7">
    <source>
        <dbReference type="ARBA" id="ARBA00035180"/>
    </source>
</evidence>
<comment type="similarity">
    <text evidence="2">Belongs to the mitochondrion-specific ribosomal protein mL53 family.</text>
</comment>
<keyword evidence="6" id="KW-0687">Ribonucleoprotein</keyword>
<accession>A0A5E4MZL5</accession>
<dbReference type="AlphaFoldDB" id="A0A5E4MZL5"/>
<keyword evidence="10" id="KW-1185">Reference proteome</keyword>
<proteinExistence type="inferred from homology"/>
<evidence type="ECO:0000313" key="10">
    <source>
        <dbReference type="Proteomes" id="UP000325440"/>
    </source>
</evidence>
<dbReference type="Gene3D" id="3.40.30.10">
    <property type="entry name" value="Glutaredoxin"/>
    <property type="match status" value="1"/>
</dbReference>
<name>A0A5E4MZL5_9HEMI</name>
<evidence type="ECO:0000313" key="9">
    <source>
        <dbReference type="EMBL" id="VVC36974.1"/>
    </source>
</evidence>
<dbReference type="PANTHER" id="PTHR33618:SF1">
    <property type="entry name" value="LARGE RIBOSOMAL SUBUNIT PROTEIN ML53"/>
    <property type="match status" value="1"/>
</dbReference>
<dbReference type="EMBL" id="CABPRJ010001440">
    <property type="protein sequence ID" value="VVC36974.1"/>
    <property type="molecule type" value="Genomic_DNA"/>
</dbReference>
<keyword evidence="5" id="KW-0496">Mitochondrion</keyword>
<evidence type="ECO:0000256" key="5">
    <source>
        <dbReference type="ARBA" id="ARBA00023128"/>
    </source>
</evidence>
<organism evidence="9 10">
    <name type="scientific">Cinara cedri</name>
    <dbReference type="NCBI Taxonomy" id="506608"/>
    <lineage>
        <taxon>Eukaryota</taxon>
        <taxon>Metazoa</taxon>
        <taxon>Ecdysozoa</taxon>
        <taxon>Arthropoda</taxon>
        <taxon>Hexapoda</taxon>
        <taxon>Insecta</taxon>
        <taxon>Pterygota</taxon>
        <taxon>Neoptera</taxon>
        <taxon>Paraneoptera</taxon>
        <taxon>Hemiptera</taxon>
        <taxon>Sternorrhyncha</taxon>
        <taxon>Aphidomorpha</taxon>
        <taxon>Aphidoidea</taxon>
        <taxon>Aphididae</taxon>
        <taxon>Lachninae</taxon>
        <taxon>Cinara</taxon>
    </lineage>
</organism>